<name>A0ACC2QV77_9NEOP</name>
<evidence type="ECO:0000313" key="1">
    <source>
        <dbReference type="EMBL" id="KAJ8725377.1"/>
    </source>
</evidence>
<reference evidence="1" key="1">
    <citation type="submission" date="2023-03" db="EMBL/GenBank/DDBJ databases">
        <title>Chromosome-level genomes of two armyworms, Mythimna separata and Mythimna loreyi, provide insights into the biosynthesis and reception of sex pheromones.</title>
        <authorList>
            <person name="Zhao H."/>
        </authorList>
    </citation>
    <scope>NUCLEOTIDE SEQUENCE</scope>
    <source>
        <strain evidence="1">BeijingLab</strain>
    </source>
</reference>
<dbReference type="Proteomes" id="UP001231649">
    <property type="component" value="Chromosome 15"/>
</dbReference>
<dbReference type="EMBL" id="CM056791">
    <property type="protein sequence ID" value="KAJ8725377.1"/>
    <property type="molecule type" value="Genomic_DNA"/>
</dbReference>
<proteinExistence type="predicted"/>
<keyword evidence="2" id="KW-1185">Reference proteome</keyword>
<evidence type="ECO:0000313" key="2">
    <source>
        <dbReference type="Proteomes" id="UP001231649"/>
    </source>
</evidence>
<sequence>MMSSYFDFFCKNIENADTQNTDRIIGTCNSMCPEDEVKLREQERLVHVLEVWGSERKLVKSYSRSAADSNMAVPHLLRPYSMLTYTVQYLLLDITRRVDVPTSVVYDYVNDRLRAVRQDATIQRLSPEQCACLLEPMIRFYVYYGYVLSNLPVKDYDPVLNKKYLLECMKWYLSCCDTLATMRGNIDNLTAFLSNIDLNGKDKKNKIVNDRVLIENLYILCNLDDLHPLFRYVNLSKEIKRHQKLQLAYEIAIANLHGNYIRVCRLSDELCPLSFCALFTYLPMLQRRALQVMSHAYNNKRLTVPAATLAQWLRYRSPQDARAACAHYGLKADGADIRFEKTDFKADVTLNIPKPQDIREKFDLSLIDIFTYTTPK</sequence>
<comment type="caution">
    <text evidence="1">The sequence shown here is derived from an EMBL/GenBank/DDBJ whole genome shotgun (WGS) entry which is preliminary data.</text>
</comment>
<gene>
    <name evidence="1" type="ORF">PYW08_003560</name>
</gene>
<accession>A0ACC2QV77</accession>
<organism evidence="1 2">
    <name type="scientific">Mythimna loreyi</name>
    <dbReference type="NCBI Taxonomy" id="667449"/>
    <lineage>
        <taxon>Eukaryota</taxon>
        <taxon>Metazoa</taxon>
        <taxon>Ecdysozoa</taxon>
        <taxon>Arthropoda</taxon>
        <taxon>Hexapoda</taxon>
        <taxon>Insecta</taxon>
        <taxon>Pterygota</taxon>
        <taxon>Neoptera</taxon>
        <taxon>Endopterygota</taxon>
        <taxon>Lepidoptera</taxon>
        <taxon>Glossata</taxon>
        <taxon>Ditrysia</taxon>
        <taxon>Noctuoidea</taxon>
        <taxon>Noctuidae</taxon>
        <taxon>Noctuinae</taxon>
        <taxon>Hadenini</taxon>
        <taxon>Mythimna</taxon>
    </lineage>
</organism>
<protein>
    <submittedName>
        <fullName evidence="1">Uncharacterized protein</fullName>
    </submittedName>
</protein>